<comment type="catalytic activity">
    <reaction evidence="6 7">
        <text>orotidine 5'-phosphate + H(+) = UMP + CO2</text>
        <dbReference type="Rhea" id="RHEA:11596"/>
        <dbReference type="ChEBI" id="CHEBI:15378"/>
        <dbReference type="ChEBI" id="CHEBI:16526"/>
        <dbReference type="ChEBI" id="CHEBI:57538"/>
        <dbReference type="ChEBI" id="CHEBI:57865"/>
        <dbReference type="EC" id="4.1.1.23"/>
    </reaction>
</comment>
<evidence type="ECO:0000256" key="5">
    <source>
        <dbReference type="ARBA" id="ARBA00023239"/>
    </source>
</evidence>
<dbReference type="PANTHER" id="PTHR43375:SF1">
    <property type="entry name" value="OROTIDINE 5'-PHOSPHATE DECARBOXYLASE"/>
    <property type="match status" value="1"/>
</dbReference>
<dbReference type="InterPro" id="IPR011995">
    <property type="entry name" value="OMPdecase_type-2"/>
</dbReference>
<dbReference type="AlphaFoldDB" id="A0A399FCI3"/>
<dbReference type="SMART" id="SM00934">
    <property type="entry name" value="OMPdecase"/>
    <property type="match status" value="1"/>
</dbReference>
<dbReference type="Pfam" id="PF00215">
    <property type="entry name" value="OMPdecase"/>
    <property type="match status" value="1"/>
</dbReference>
<dbReference type="HAMAP" id="MF_01215">
    <property type="entry name" value="OMPdecase_type2"/>
    <property type="match status" value="1"/>
</dbReference>
<dbReference type="GO" id="GO:0004590">
    <property type="term" value="F:orotidine-5'-phosphate decarboxylase activity"/>
    <property type="evidence" value="ECO:0007669"/>
    <property type="project" value="UniProtKB-UniRule"/>
</dbReference>
<dbReference type="InterPro" id="IPR011060">
    <property type="entry name" value="RibuloseP-bd_barrel"/>
</dbReference>
<dbReference type="PROSITE" id="PS00156">
    <property type="entry name" value="OMPDECASE"/>
    <property type="match status" value="1"/>
</dbReference>
<gene>
    <name evidence="7 9" type="primary">pyrF</name>
    <name evidence="9" type="ORF">Mgrana_01687</name>
</gene>
<evidence type="ECO:0000256" key="6">
    <source>
        <dbReference type="ARBA" id="ARBA00049157"/>
    </source>
</evidence>
<feature type="domain" description="Orotidine 5'-phosphate decarboxylase" evidence="8">
    <location>
        <begin position="14"/>
        <end position="252"/>
    </location>
</feature>
<dbReference type="GO" id="GO:0006207">
    <property type="term" value="P:'de novo' pyrimidine nucleobase biosynthetic process"/>
    <property type="evidence" value="ECO:0007669"/>
    <property type="project" value="InterPro"/>
</dbReference>
<keyword evidence="3 7" id="KW-0210">Decarboxylase</keyword>
<protein>
    <recommendedName>
        <fullName evidence="7">Orotidine 5'-phosphate decarboxylase</fullName>
        <ecNumber evidence="7">4.1.1.23</ecNumber>
    </recommendedName>
    <alternativeName>
        <fullName evidence="7">OMP decarboxylase</fullName>
        <shortName evidence="7">OMPDCase</shortName>
        <shortName evidence="7">OMPdecase</shortName>
    </alternativeName>
</protein>
<comment type="caution">
    <text evidence="9">The sequence shown here is derived from an EMBL/GenBank/DDBJ whole genome shotgun (WGS) entry which is preliminary data.</text>
</comment>
<dbReference type="GO" id="GO:0044205">
    <property type="term" value="P:'de novo' UMP biosynthetic process"/>
    <property type="evidence" value="ECO:0007669"/>
    <property type="project" value="UniProtKB-UniRule"/>
</dbReference>
<accession>A0A399FCI3</accession>
<dbReference type="NCBIfam" id="TIGR02127">
    <property type="entry name" value="pyrF_sub2"/>
    <property type="match status" value="1"/>
</dbReference>
<evidence type="ECO:0000259" key="8">
    <source>
        <dbReference type="SMART" id="SM00934"/>
    </source>
</evidence>
<keyword evidence="5 7" id="KW-0456">Lyase</keyword>
<keyword evidence="10" id="KW-1185">Reference proteome</keyword>
<dbReference type="PANTHER" id="PTHR43375">
    <property type="entry name" value="OROTIDINE 5'-PHOSPHATE DECARBOXYLASE"/>
    <property type="match status" value="1"/>
</dbReference>
<evidence type="ECO:0000256" key="1">
    <source>
        <dbReference type="ARBA" id="ARBA00004861"/>
    </source>
</evidence>
<evidence type="ECO:0000256" key="7">
    <source>
        <dbReference type="HAMAP-Rule" id="MF_01215"/>
    </source>
</evidence>
<dbReference type="Gene3D" id="3.20.20.70">
    <property type="entry name" value="Aldolase class I"/>
    <property type="match status" value="1"/>
</dbReference>
<dbReference type="UniPathway" id="UPA00070">
    <property type="reaction ID" value="UER00120"/>
</dbReference>
<comment type="similarity">
    <text evidence="2 7">Belongs to the OMP decarboxylase family. Type 2 subfamily.</text>
</comment>
<name>A0A399FCI3_9DEIN</name>
<reference evidence="9 10" key="1">
    <citation type="submission" date="2018-08" db="EMBL/GenBank/DDBJ databases">
        <title>Meiothermus granaticius genome AF-68 sequencing project.</title>
        <authorList>
            <person name="Da Costa M.S."/>
            <person name="Albuquerque L."/>
            <person name="Raposo P."/>
            <person name="Froufe H.J.C."/>
            <person name="Barroso C.S."/>
            <person name="Egas C."/>
        </authorList>
    </citation>
    <scope>NUCLEOTIDE SEQUENCE [LARGE SCALE GENOMIC DNA]</scope>
    <source>
        <strain evidence="9 10">AF-68</strain>
    </source>
</reference>
<keyword evidence="4 7" id="KW-0665">Pyrimidine biosynthesis</keyword>
<dbReference type="InterPro" id="IPR001754">
    <property type="entry name" value="OMPdeCOase_dom"/>
</dbReference>
<sequence>MNSEFVEEVGARPPLVLGVDPRPALHGNPPLESIRRYTLELLEALAPKLCAVKFQAAFFEALGAPGFALMHQLISGARVISLPVIIDAKRGDIGSTAEAYARAYLEAYPGSALTVNPYLGSDALEPFFQAAQQSGGAVFVLVKTSNPGSGLFQDVQGSDGKPLYRRVAEYVAAQAEAQRVGQWSRVAAVVGATYPTHLEELRGLMPHSLLLLPGLGAQGGTPVRGAGLLNAASRALYYPGGQPDIPRAVQQAEAYLQELQTPLPQPDLPQ</sequence>
<evidence type="ECO:0000313" key="9">
    <source>
        <dbReference type="EMBL" id="RIH92391.1"/>
    </source>
</evidence>
<organism evidence="9 10">
    <name type="scientific">Meiothermus granaticius NBRC 107808</name>
    <dbReference type="NCBI Taxonomy" id="1227551"/>
    <lineage>
        <taxon>Bacteria</taxon>
        <taxon>Thermotogati</taxon>
        <taxon>Deinococcota</taxon>
        <taxon>Deinococci</taxon>
        <taxon>Thermales</taxon>
        <taxon>Thermaceae</taxon>
        <taxon>Meiothermus</taxon>
    </lineage>
</organism>
<dbReference type="OrthoDB" id="9808470at2"/>
<feature type="active site" description="Proton donor" evidence="7">
    <location>
        <position position="89"/>
    </location>
</feature>
<dbReference type="RefSeq" id="WP_119357178.1">
    <property type="nucleotide sequence ID" value="NZ_BJXM01000011.1"/>
</dbReference>
<dbReference type="SUPFAM" id="SSF51366">
    <property type="entry name" value="Ribulose-phoshate binding barrel"/>
    <property type="match status" value="1"/>
</dbReference>
<evidence type="ECO:0000256" key="3">
    <source>
        <dbReference type="ARBA" id="ARBA00022793"/>
    </source>
</evidence>
<dbReference type="InterPro" id="IPR018089">
    <property type="entry name" value="OMPdecase_AS"/>
</dbReference>
<dbReference type="CDD" id="cd04725">
    <property type="entry name" value="OMP_decarboxylase_like"/>
    <property type="match status" value="1"/>
</dbReference>
<evidence type="ECO:0000256" key="4">
    <source>
        <dbReference type="ARBA" id="ARBA00022975"/>
    </source>
</evidence>
<dbReference type="InterPro" id="IPR013785">
    <property type="entry name" value="Aldolase_TIM"/>
</dbReference>
<dbReference type="EC" id="4.1.1.23" evidence="7"/>
<evidence type="ECO:0000256" key="2">
    <source>
        <dbReference type="ARBA" id="ARBA00008847"/>
    </source>
</evidence>
<dbReference type="Proteomes" id="UP000266178">
    <property type="component" value="Unassembled WGS sequence"/>
</dbReference>
<evidence type="ECO:0000313" key="10">
    <source>
        <dbReference type="Proteomes" id="UP000266178"/>
    </source>
</evidence>
<comment type="pathway">
    <text evidence="1 7">Pyrimidine metabolism; UMP biosynthesis via de novo pathway; UMP from orotate: step 2/2.</text>
</comment>
<dbReference type="EMBL" id="QWLB01000020">
    <property type="protein sequence ID" value="RIH92391.1"/>
    <property type="molecule type" value="Genomic_DNA"/>
</dbReference>
<proteinExistence type="inferred from homology"/>